<gene>
    <name evidence="1" type="ORF">WP8W18C01_12520</name>
</gene>
<dbReference type="Proteomes" id="UP000515680">
    <property type="component" value="Chromosome"/>
</dbReference>
<dbReference type="EMBL" id="AP022227">
    <property type="protein sequence ID" value="BBT38911.1"/>
    <property type="molecule type" value="Genomic_DNA"/>
</dbReference>
<organism evidence="1 2">
    <name type="scientific">Pseudomonas putida</name>
    <name type="common">Arthrobacter siderocapsulatus</name>
    <dbReference type="NCBI Taxonomy" id="303"/>
    <lineage>
        <taxon>Bacteria</taxon>
        <taxon>Pseudomonadati</taxon>
        <taxon>Pseudomonadota</taxon>
        <taxon>Gammaproteobacteria</taxon>
        <taxon>Pseudomonadales</taxon>
        <taxon>Pseudomonadaceae</taxon>
        <taxon>Pseudomonas</taxon>
    </lineage>
</organism>
<sequence length="54" mass="6009">MLRAQHTNACKVYLHPTTCTRPCFIDDFQRRTGMQVITTPHGLAVATPQNGGRP</sequence>
<accession>A0A6S5T7J0</accession>
<proteinExistence type="predicted"/>
<protein>
    <submittedName>
        <fullName evidence="1">Uncharacterized protein</fullName>
    </submittedName>
</protein>
<dbReference type="AlphaFoldDB" id="A0A6S5T7J0"/>
<name>A0A6S5T7J0_PSEPU</name>
<evidence type="ECO:0000313" key="2">
    <source>
        <dbReference type="Proteomes" id="UP000515680"/>
    </source>
</evidence>
<evidence type="ECO:0000313" key="1">
    <source>
        <dbReference type="EMBL" id="BBT38911.1"/>
    </source>
</evidence>
<reference evidence="1 2" key="1">
    <citation type="submission" date="2019-12" db="EMBL/GenBank/DDBJ databases">
        <title>complete genome sequences of Pseudomonas putida str. WP8-W18-CRE-01 isolated from wastewater treatment plant effluent.</title>
        <authorList>
            <person name="Sekizuka T."/>
            <person name="Itokawa K."/>
            <person name="Yatsu K."/>
            <person name="Inamine Y."/>
            <person name="Kuroda M."/>
        </authorList>
    </citation>
    <scope>NUCLEOTIDE SEQUENCE [LARGE SCALE GENOMIC DNA]</scope>
    <source>
        <strain evidence="1 2">WP8-W18-CRE-01</strain>
    </source>
</reference>